<name>A0ABY9MV60_9GAMM</name>
<dbReference type="EMBL" id="CP133220">
    <property type="protein sequence ID" value="WML92528.1"/>
    <property type="molecule type" value="Genomic_DNA"/>
</dbReference>
<gene>
    <name evidence="1" type="ORF">RCF98_17740</name>
</gene>
<geneLocation type="plasmid" evidence="1 2">
    <name>pThlacMK1_2</name>
</geneLocation>
<keyword evidence="1" id="KW-0614">Plasmid</keyword>
<protein>
    <recommendedName>
        <fullName evidence="3">Secreted protein</fullName>
    </recommendedName>
</protein>
<evidence type="ECO:0008006" key="3">
    <source>
        <dbReference type="Google" id="ProtNLM"/>
    </source>
</evidence>
<reference evidence="1 2" key="1">
    <citation type="submission" date="2023-08" db="EMBL/GenBank/DDBJ databases">
        <title>New molecular markers tilS and rpoB for phylogenetic and monitoring studies of the genus Thiothrix biodiversity.</title>
        <authorList>
            <person name="Ravin N.V."/>
            <person name="Smolyakov D."/>
            <person name="Markov N.D."/>
            <person name="Beletsky A.V."/>
            <person name="Mardanov A.V."/>
            <person name="Rudenko T.S."/>
            <person name="Grabovich M.Y."/>
        </authorList>
    </citation>
    <scope>NUCLEOTIDE SEQUENCE [LARGE SCALE GENOMIC DNA]</scope>
    <source>
        <strain evidence="1 2">MK1</strain>
        <plasmid evidence="1 2">pThlacMK1_2</plasmid>
    </source>
</reference>
<keyword evidence="2" id="KW-1185">Reference proteome</keyword>
<sequence length="179" mass="19661">MSKERPQAFVLSLPVAAWSLRGLFVPQAARPPQLTLRLERMRAVARTQDAPGQSVIAPVLRRFRPDLRSPPAFPPPLRPAPLTHNAIAPLNVPLTRHAGRVQCERLRASLRLHYGGGCGRGYSVTSLPQCRRGTFSASISVVHRLPQGRYAVCFLMPQAFVFVTSSGGVVARRCFFATP</sequence>
<evidence type="ECO:0000313" key="1">
    <source>
        <dbReference type="EMBL" id="WML92528.1"/>
    </source>
</evidence>
<dbReference type="Proteomes" id="UP001236657">
    <property type="component" value="Plasmid pThlacMK1_2"/>
</dbReference>
<organism evidence="1 2">
    <name type="scientific">Thiothrix lacustris</name>
    <dbReference type="NCBI Taxonomy" id="525917"/>
    <lineage>
        <taxon>Bacteria</taxon>
        <taxon>Pseudomonadati</taxon>
        <taxon>Pseudomonadota</taxon>
        <taxon>Gammaproteobacteria</taxon>
        <taxon>Thiotrichales</taxon>
        <taxon>Thiotrichaceae</taxon>
        <taxon>Thiothrix</taxon>
    </lineage>
</organism>
<dbReference type="RefSeq" id="WP_308898934.1">
    <property type="nucleotide sequence ID" value="NZ_CP133220.1"/>
</dbReference>
<proteinExistence type="predicted"/>
<accession>A0ABY9MV60</accession>
<evidence type="ECO:0000313" key="2">
    <source>
        <dbReference type="Proteomes" id="UP001236657"/>
    </source>
</evidence>